<dbReference type="RefSeq" id="WP_105683004.1">
    <property type="nucleotide sequence ID" value="NZ_JBBGZD010000002.1"/>
</dbReference>
<dbReference type="PROSITE" id="PS50853">
    <property type="entry name" value="FN3"/>
    <property type="match status" value="1"/>
</dbReference>
<dbReference type="Gene3D" id="2.60.40.10">
    <property type="entry name" value="Immunoglobulins"/>
    <property type="match status" value="1"/>
</dbReference>
<dbReference type="InterPro" id="IPR003961">
    <property type="entry name" value="FN3_dom"/>
</dbReference>
<dbReference type="Proteomes" id="UP000238325">
    <property type="component" value="Unassembled WGS sequence"/>
</dbReference>
<evidence type="ECO:0000313" key="3">
    <source>
        <dbReference type="EMBL" id="PRB83255.1"/>
    </source>
</evidence>
<evidence type="ECO:0000313" key="6">
    <source>
        <dbReference type="Proteomes" id="UP000238534"/>
    </source>
</evidence>
<dbReference type="EMBL" id="PCPH01000003">
    <property type="protein sequence ID" value="PRB89497.1"/>
    <property type="molecule type" value="Genomic_DNA"/>
</dbReference>
<evidence type="ECO:0000313" key="4">
    <source>
        <dbReference type="EMBL" id="PRB89497.1"/>
    </source>
</evidence>
<sequence>MQLQKLFVILLFLFFYFAKSQALPAFTPIPFASSQCNNLMGNYNNQWKPSHGSPNVIDLSCGNKVVRLYSKNDNITTRKSEGVFIDLNNIGINIDTSKKYKIIVSYRYSLPNNPNRAINFDVYLANGMTEKSNNNCDEETFPSVSEKMKILTFNNGEVLQDTYTCQVKSKEQGQIIPNKSYKYLWITSNLNTTLNFREYVDIDKVEMYYDGNSGSGSNDCNLPPPTMLKYSNLTDTSVRLEWNQASGTGLWYDIRLRNNSTGTLVYSNNYHPLQKDYTNLSPDTPYTFTVAHACLNNHENNDVKAISFRTQCAPDLIINDLIIKNNIYQASNSILASSNINDGLLVKYKAKNEISLQPGFHVKATDNESLFHAFIGDCLNDSDPSLLKNNLNSLDMKVEERSTSISAVKNYPINEVSMSQDSQIEVYPNPASMYFDINMGKEKVISWEMYDASGKLIQKGNTNRVDVRSIPASTYILNINFENKKVSKKIVIKH</sequence>
<evidence type="ECO:0000259" key="2">
    <source>
        <dbReference type="PROSITE" id="PS50853"/>
    </source>
</evidence>
<name>A0A2S9CRX3_CHRCI</name>
<proteinExistence type="predicted"/>
<dbReference type="EMBL" id="PCPP01000002">
    <property type="protein sequence ID" value="PRB83255.1"/>
    <property type="molecule type" value="Genomic_DNA"/>
</dbReference>
<dbReference type="InterPro" id="IPR055015">
    <property type="entry name" value="GCX_COOH"/>
</dbReference>
<dbReference type="NCBIfam" id="NF045639">
    <property type="entry name" value="GCX_COOH"/>
    <property type="match status" value="1"/>
</dbReference>
<keyword evidence="5" id="KW-1185">Reference proteome</keyword>
<dbReference type="InterPro" id="IPR026444">
    <property type="entry name" value="Secre_tail"/>
</dbReference>
<dbReference type="CDD" id="cd00063">
    <property type="entry name" value="FN3"/>
    <property type="match status" value="1"/>
</dbReference>
<dbReference type="Pfam" id="PF00041">
    <property type="entry name" value="fn3"/>
    <property type="match status" value="1"/>
</dbReference>
<feature type="domain" description="Fibronectin type-III" evidence="2">
    <location>
        <begin position="224"/>
        <end position="313"/>
    </location>
</feature>
<comment type="caution">
    <text evidence="3">The sequence shown here is derived from an EMBL/GenBank/DDBJ whole genome shotgun (WGS) entry which is preliminary data.</text>
</comment>
<accession>A0A2S9CRX3</accession>
<dbReference type="OrthoDB" id="9765926at2"/>
<protein>
    <recommendedName>
        <fullName evidence="2">Fibronectin type-III domain-containing protein</fullName>
    </recommendedName>
</protein>
<gene>
    <name evidence="3" type="ORF">CQ022_14135</name>
    <name evidence="4" type="ORF">CQ033_13030</name>
</gene>
<organism evidence="3 6">
    <name type="scientific">Chryseobacterium culicis</name>
    <dbReference type="NCBI Taxonomy" id="680127"/>
    <lineage>
        <taxon>Bacteria</taxon>
        <taxon>Pseudomonadati</taxon>
        <taxon>Bacteroidota</taxon>
        <taxon>Flavobacteriia</taxon>
        <taxon>Flavobacteriales</taxon>
        <taxon>Weeksellaceae</taxon>
        <taxon>Chryseobacterium group</taxon>
        <taxon>Chryseobacterium</taxon>
    </lineage>
</organism>
<keyword evidence="1" id="KW-0732">Signal</keyword>
<evidence type="ECO:0000256" key="1">
    <source>
        <dbReference type="ARBA" id="ARBA00022729"/>
    </source>
</evidence>
<dbReference type="Pfam" id="PF18962">
    <property type="entry name" value="Por_Secre_tail"/>
    <property type="match status" value="1"/>
</dbReference>
<reference evidence="5 6" key="1">
    <citation type="submission" date="2017-09" db="EMBL/GenBank/DDBJ databases">
        <title>Genomic, metabolic, and phenotypic characteristics of bacterial isolates from the natural microbiome of the model nematode Caenorhabditis elegans.</title>
        <authorList>
            <person name="Zimmermann J."/>
            <person name="Obeng N."/>
            <person name="Yang W."/>
            <person name="Obeng O."/>
            <person name="Kissoyan K."/>
            <person name="Pees B."/>
            <person name="Dirksen P."/>
            <person name="Hoppner M."/>
            <person name="Franke A."/>
            <person name="Rosenstiel P."/>
            <person name="Leippe M."/>
            <person name="Dierking K."/>
            <person name="Kaleta C."/>
            <person name="Schulenburg H."/>
        </authorList>
    </citation>
    <scope>NUCLEOTIDE SEQUENCE [LARGE SCALE GENOMIC DNA]</scope>
    <source>
        <strain evidence="3 6">MYb25</strain>
        <strain evidence="4 5">MYb44</strain>
    </source>
</reference>
<dbReference type="SUPFAM" id="SSF49265">
    <property type="entry name" value="Fibronectin type III"/>
    <property type="match status" value="1"/>
</dbReference>
<dbReference type="NCBIfam" id="TIGR04183">
    <property type="entry name" value="Por_Secre_tail"/>
    <property type="match status" value="1"/>
</dbReference>
<evidence type="ECO:0000313" key="5">
    <source>
        <dbReference type="Proteomes" id="UP000238325"/>
    </source>
</evidence>
<dbReference type="Proteomes" id="UP000238534">
    <property type="component" value="Unassembled WGS sequence"/>
</dbReference>
<dbReference type="InterPro" id="IPR013783">
    <property type="entry name" value="Ig-like_fold"/>
</dbReference>
<dbReference type="AlphaFoldDB" id="A0A2S9CRX3"/>
<dbReference type="InterPro" id="IPR036116">
    <property type="entry name" value="FN3_sf"/>
</dbReference>